<dbReference type="PANTHER" id="PTHR32039:SF7">
    <property type="entry name" value="COMPETENCE PROTEIN COMM"/>
    <property type="match status" value="1"/>
</dbReference>
<dbReference type="Proteomes" id="UP000614490">
    <property type="component" value="Unassembled WGS sequence"/>
</dbReference>
<dbReference type="InterPro" id="IPR045006">
    <property type="entry name" value="CHLI-like"/>
</dbReference>
<feature type="domain" description="AAA+ ATPase" evidence="2">
    <location>
        <begin position="215"/>
        <end position="401"/>
    </location>
</feature>
<comment type="similarity">
    <text evidence="1">Belongs to the Mg-chelatase subunits D/I family. ComM subfamily.</text>
</comment>
<dbReference type="Pfam" id="PF01078">
    <property type="entry name" value="Mg_chelatase"/>
    <property type="match status" value="1"/>
</dbReference>
<dbReference type="Gene3D" id="3.30.230.10">
    <property type="match status" value="1"/>
</dbReference>
<keyword evidence="4" id="KW-1185">Reference proteome</keyword>
<dbReference type="InterPro" id="IPR014721">
    <property type="entry name" value="Ribsml_uS5_D2-typ_fold_subgr"/>
</dbReference>
<dbReference type="InterPro" id="IPR000523">
    <property type="entry name" value="Mg_chelatse_chII-like_cat_dom"/>
</dbReference>
<dbReference type="NCBIfam" id="TIGR00368">
    <property type="entry name" value="YifB family Mg chelatase-like AAA ATPase"/>
    <property type="match status" value="1"/>
</dbReference>
<evidence type="ECO:0000256" key="1">
    <source>
        <dbReference type="ARBA" id="ARBA00006354"/>
    </source>
</evidence>
<accession>A0A931HVW4</accession>
<dbReference type="InterPro" id="IPR020568">
    <property type="entry name" value="Ribosomal_Su5_D2-typ_SF"/>
</dbReference>
<comment type="caution">
    <text evidence="3">The sequence shown here is derived from an EMBL/GenBank/DDBJ whole genome shotgun (WGS) entry which is preliminary data.</text>
</comment>
<name>A0A931HVW4_9BACI</name>
<sequence length="508" mass="55510">MATIVKSIGLKGLEGYVVGAEAQSLSGVEQISVIGLPDASIKESKDRLKGALHSVGADVSGRHMILLLSPTEQKKNGPMTDLAMAIAMLKETHQLVGDVKPSTAFLGTLSLDGSIHETEGMLAAVMQAKALGFSSVYVPAEMGGLDHLQDISFLKPVHHLQEVMDHLNGIGQLKLTFVHSTVNEEPLEKHGYSLDFSEIVGHIVAKRGLMVAAAGGHHVLMSGPPGCGKSMLASAFPSILPKMTERTMIDSYSLYQLAHETKTITGVAPFRHPHHSASSVSLIGGGTTPRPGEVSLAHGGGLFLDEMAEFPKKTLDMLRQPLETGKVTISRVSGTVTYPAHFILIGATNPCPCGYHGAKDKYCTCTAKQIHSYQQRLSGPILDRMDIMLRLTPVNLEEKFETWTSADMKAKVTEARKMQYERYNEEILNSQVSYDRLLDTSPILEDLKERLQEWSMKYHFSNRVQVNILRTARTIADLNGEEGISMADVNEAIQFRVGHVTLVDDVYR</sequence>
<proteinExistence type="inferred from homology"/>
<dbReference type="InterPro" id="IPR025158">
    <property type="entry name" value="Mg_chelat-rel_C"/>
</dbReference>
<dbReference type="RefSeq" id="WP_197317375.1">
    <property type="nucleotide sequence ID" value="NZ_JADZSC010000002.1"/>
</dbReference>
<dbReference type="SUPFAM" id="SSF52540">
    <property type="entry name" value="P-loop containing nucleoside triphosphate hydrolases"/>
    <property type="match status" value="1"/>
</dbReference>
<reference evidence="3 4" key="1">
    <citation type="journal article" date="2005" name="Int. J. Syst. Evol. Microbiol.">
        <title>Halobacillus yeomjeoni sp. nov., isolated from a marine solar saltern in Korea.</title>
        <authorList>
            <person name="Yoon J.H."/>
            <person name="Kang S.J."/>
            <person name="Lee C.H."/>
            <person name="Oh H.W."/>
            <person name="Oh T.K."/>
        </authorList>
    </citation>
    <scope>NUCLEOTIDE SEQUENCE [LARGE SCALE GENOMIC DNA]</scope>
    <source>
        <strain evidence="3 4">KCTC 3957</strain>
    </source>
</reference>
<evidence type="ECO:0000259" key="2">
    <source>
        <dbReference type="SMART" id="SM00382"/>
    </source>
</evidence>
<dbReference type="GO" id="GO:0005524">
    <property type="term" value="F:ATP binding"/>
    <property type="evidence" value="ECO:0007669"/>
    <property type="project" value="InterPro"/>
</dbReference>
<dbReference type="InterPro" id="IPR027417">
    <property type="entry name" value="P-loop_NTPase"/>
</dbReference>
<dbReference type="AlphaFoldDB" id="A0A931HVW4"/>
<dbReference type="InterPro" id="IPR003593">
    <property type="entry name" value="AAA+_ATPase"/>
</dbReference>
<dbReference type="InterPro" id="IPR004482">
    <property type="entry name" value="Mg_chelat-rel"/>
</dbReference>
<gene>
    <name evidence="3" type="ORF">H0267_11095</name>
</gene>
<dbReference type="Gene3D" id="3.40.50.300">
    <property type="entry name" value="P-loop containing nucleotide triphosphate hydrolases"/>
    <property type="match status" value="1"/>
</dbReference>
<dbReference type="Pfam" id="PF13335">
    <property type="entry name" value="Mg_chelatase_C"/>
    <property type="match status" value="1"/>
</dbReference>
<organism evidence="3 4">
    <name type="scientific">Halobacillus yeomjeoni</name>
    <dbReference type="NCBI Taxonomy" id="311194"/>
    <lineage>
        <taxon>Bacteria</taxon>
        <taxon>Bacillati</taxon>
        <taxon>Bacillota</taxon>
        <taxon>Bacilli</taxon>
        <taxon>Bacillales</taxon>
        <taxon>Bacillaceae</taxon>
        <taxon>Halobacillus</taxon>
    </lineage>
</organism>
<dbReference type="SUPFAM" id="SSF54211">
    <property type="entry name" value="Ribosomal protein S5 domain 2-like"/>
    <property type="match status" value="1"/>
</dbReference>
<protein>
    <submittedName>
        <fullName evidence="3">YifB family Mg chelatase-like AAA ATPase</fullName>
    </submittedName>
</protein>
<dbReference type="SMART" id="SM00382">
    <property type="entry name" value="AAA"/>
    <property type="match status" value="1"/>
</dbReference>
<dbReference type="PANTHER" id="PTHR32039">
    <property type="entry name" value="MAGNESIUM-CHELATASE SUBUNIT CHLI"/>
    <property type="match status" value="1"/>
</dbReference>
<evidence type="ECO:0000313" key="4">
    <source>
        <dbReference type="Proteomes" id="UP000614490"/>
    </source>
</evidence>
<dbReference type="Pfam" id="PF13541">
    <property type="entry name" value="ChlI"/>
    <property type="match status" value="1"/>
</dbReference>
<dbReference type="EMBL" id="JADZSC010000002">
    <property type="protein sequence ID" value="MBH0230762.1"/>
    <property type="molecule type" value="Genomic_DNA"/>
</dbReference>
<evidence type="ECO:0000313" key="3">
    <source>
        <dbReference type="EMBL" id="MBH0230762.1"/>
    </source>
</evidence>